<gene>
    <name evidence="3" type="ORF">O1U_0707</name>
</gene>
<dbReference type="GO" id="GO:1901135">
    <property type="term" value="P:carbohydrate derivative metabolic process"/>
    <property type="evidence" value="ECO:0007669"/>
    <property type="project" value="UniProtKB-ARBA"/>
</dbReference>
<evidence type="ECO:0000259" key="1">
    <source>
        <dbReference type="Pfam" id="PF00534"/>
    </source>
</evidence>
<proteinExistence type="predicted"/>
<dbReference type="AlphaFoldDB" id="S3DG62"/>
<evidence type="ECO:0000313" key="3">
    <source>
        <dbReference type="EMBL" id="EPE37407.1"/>
    </source>
</evidence>
<sequence length="404" mass="47147">MKNSKHILFVHYGENWIRGSEQCLLNLIQHINKNDYTPFLWTNNKTLHIKVKNLGFCSKLSKFLILFGWKSPRFNFLLWKKQIDFAKKYIFDKNIDLVHVNSAAPCQWMIFPAKSMNVPMITQLHSDYSVYERTTLGLHLSPKIIAVSKAITNQLISDGYPKDRLFVIPNGIDINHLRKSIKIDIKSNLYLPKNSFIFTTIGSLIYRKGIDRIIIAIDRLILKYPYIHLIVIGDGPQNKKLRELTNHLNLQNHIHFIGNKKNPQKWLLDTNAFVLGSRKEAFGLVIIEAALAAVPIIVPNEGGIPEIITHRKNGFLYKNSGIQPLMKTMQYIIENPKLALNIGIEAKKYVLKNHSITYNTKQFETIYKQTIEENYSKKIYFWKIFYPLKTFFFNKFKLMKKYVL</sequence>
<keyword evidence="3" id="KW-0808">Transferase</keyword>
<dbReference type="eggNOG" id="COG0438">
    <property type="taxonomic scope" value="Bacteria"/>
</dbReference>
<dbReference type="STRING" id="28176.CF66_0159"/>
<dbReference type="PANTHER" id="PTHR12526">
    <property type="entry name" value="GLYCOSYLTRANSFERASE"/>
    <property type="match status" value="1"/>
</dbReference>
<feature type="domain" description="Glycosyl transferase family 1" evidence="1">
    <location>
        <begin position="187"/>
        <end position="348"/>
    </location>
</feature>
<reference evidence="3 4" key="1">
    <citation type="journal article" date="2014" name="Environ. Microbiol.">
        <title>Genomic signatures of obligate host dependence in the luminous bacterial symbiont of a vertebrate.</title>
        <authorList>
            <person name="Hendry T.A."/>
            <person name="de Wet J.R."/>
            <person name="Dunlap P.V."/>
        </authorList>
    </citation>
    <scope>NUCLEOTIDE SEQUENCE [LARGE SCALE GENOMIC DNA]</scope>
    <source>
        <strain evidence="3 4">Akat1</strain>
    </source>
</reference>
<keyword evidence="4" id="KW-1185">Reference proteome</keyword>
<dbReference type="CDD" id="cd03811">
    <property type="entry name" value="GT4_GT28_WabH-like"/>
    <property type="match status" value="1"/>
</dbReference>
<organism evidence="3 4">
    <name type="scientific">Candidatus Photodesmus katoptron Akat1</name>
    <dbReference type="NCBI Taxonomy" id="1236703"/>
    <lineage>
        <taxon>Bacteria</taxon>
        <taxon>Pseudomonadati</taxon>
        <taxon>Pseudomonadota</taxon>
        <taxon>Gammaproteobacteria</taxon>
        <taxon>Vibrionales</taxon>
        <taxon>Vibrionaceae</taxon>
        <taxon>Candidatus Photodesmus</taxon>
    </lineage>
</organism>
<evidence type="ECO:0000259" key="2">
    <source>
        <dbReference type="Pfam" id="PF13439"/>
    </source>
</evidence>
<dbReference type="Pfam" id="PF13439">
    <property type="entry name" value="Glyco_transf_4"/>
    <property type="match status" value="1"/>
</dbReference>
<evidence type="ECO:0000313" key="4">
    <source>
        <dbReference type="Proteomes" id="UP000053688"/>
    </source>
</evidence>
<dbReference type="Pfam" id="PF00534">
    <property type="entry name" value="Glycos_transf_1"/>
    <property type="match status" value="1"/>
</dbReference>
<dbReference type="Gene3D" id="3.40.50.2000">
    <property type="entry name" value="Glycogen Phosphorylase B"/>
    <property type="match status" value="2"/>
</dbReference>
<dbReference type="InterPro" id="IPR001296">
    <property type="entry name" value="Glyco_trans_1"/>
</dbReference>
<dbReference type="RefSeq" id="WP_016504039.1">
    <property type="nucleotide sequence ID" value="NZ_AMSD01000002.1"/>
</dbReference>
<protein>
    <submittedName>
        <fullName evidence="3">Glycosyl transferases group I</fullName>
    </submittedName>
</protein>
<feature type="domain" description="Glycosyltransferase subfamily 4-like N-terminal" evidence="2">
    <location>
        <begin position="18"/>
        <end position="175"/>
    </location>
</feature>
<dbReference type="Proteomes" id="UP000053688">
    <property type="component" value="Unassembled WGS sequence"/>
</dbReference>
<dbReference type="GO" id="GO:0016757">
    <property type="term" value="F:glycosyltransferase activity"/>
    <property type="evidence" value="ECO:0007669"/>
    <property type="project" value="InterPro"/>
</dbReference>
<dbReference type="EMBL" id="AMSD01000002">
    <property type="protein sequence ID" value="EPE37407.1"/>
    <property type="molecule type" value="Genomic_DNA"/>
</dbReference>
<dbReference type="PATRIC" id="fig|1236703.3.peg.728"/>
<dbReference type="SUPFAM" id="SSF53756">
    <property type="entry name" value="UDP-Glycosyltransferase/glycogen phosphorylase"/>
    <property type="match status" value="1"/>
</dbReference>
<dbReference type="InterPro" id="IPR028098">
    <property type="entry name" value="Glyco_trans_4-like_N"/>
</dbReference>
<name>S3DG62_9GAMM</name>
<comment type="caution">
    <text evidence="3">The sequence shown here is derived from an EMBL/GenBank/DDBJ whole genome shotgun (WGS) entry which is preliminary data.</text>
</comment>
<accession>S3DG62</accession>